<dbReference type="EMBL" id="JBHSKS010000010">
    <property type="protein sequence ID" value="MFC5192662.1"/>
    <property type="molecule type" value="Genomic_DNA"/>
</dbReference>
<dbReference type="RefSeq" id="WP_377915890.1">
    <property type="nucleotide sequence ID" value="NZ_JBHSKS010000010.1"/>
</dbReference>
<gene>
    <name evidence="2" type="ORF">ACFPIK_12870</name>
</gene>
<keyword evidence="1" id="KW-0472">Membrane</keyword>
<dbReference type="Proteomes" id="UP001596163">
    <property type="component" value="Unassembled WGS sequence"/>
</dbReference>
<protein>
    <submittedName>
        <fullName evidence="2">Uncharacterized protein</fullName>
    </submittedName>
</protein>
<reference evidence="3" key="1">
    <citation type="journal article" date="2019" name="Int. J. Syst. Evol. Microbiol.">
        <title>The Global Catalogue of Microorganisms (GCM) 10K type strain sequencing project: providing services to taxonomists for standard genome sequencing and annotation.</title>
        <authorList>
            <consortium name="The Broad Institute Genomics Platform"/>
            <consortium name="The Broad Institute Genome Sequencing Center for Infectious Disease"/>
            <person name="Wu L."/>
            <person name="Ma J."/>
        </authorList>
    </citation>
    <scope>NUCLEOTIDE SEQUENCE [LARGE SCALE GENOMIC DNA]</scope>
    <source>
        <strain evidence="3">CGMCC 1.7030</strain>
    </source>
</reference>
<sequence length="198" mass="23105">MKETIKKTIFVLLFLFIMLLGIIFVFYFTAKNEIEFSTTPEKLENLKSQLIFPSKPVPEFISTQEEKNILYQAIISDNGVDKTFVFKTVIRFSDNLEFENPLPLNSSDKKGLNELISFNEITEGLNPSIKLPENNKIENGRHVTIFSSQNDLFMPLKNGSYSFYYDEIDKEGTVTDIIIFDRDAKLLYFERIRYFAFQ</sequence>
<keyword evidence="1" id="KW-1133">Transmembrane helix</keyword>
<organism evidence="2 3">
    <name type="scientific">Algoriphagus aquatilis</name>
    <dbReference type="NCBI Taxonomy" id="490186"/>
    <lineage>
        <taxon>Bacteria</taxon>
        <taxon>Pseudomonadati</taxon>
        <taxon>Bacteroidota</taxon>
        <taxon>Cytophagia</taxon>
        <taxon>Cytophagales</taxon>
        <taxon>Cyclobacteriaceae</taxon>
        <taxon>Algoriphagus</taxon>
    </lineage>
</organism>
<keyword evidence="1" id="KW-0812">Transmembrane</keyword>
<proteinExistence type="predicted"/>
<keyword evidence="3" id="KW-1185">Reference proteome</keyword>
<evidence type="ECO:0000313" key="3">
    <source>
        <dbReference type="Proteomes" id="UP001596163"/>
    </source>
</evidence>
<evidence type="ECO:0000256" key="1">
    <source>
        <dbReference type="SAM" id="Phobius"/>
    </source>
</evidence>
<name>A0ABW0BXI2_9BACT</name>
<evidence type="ECO:0000313" key="2">
    <source>
        <dbReference type="EMBL" id="MFC5192662.1"/>
    </source>
</evidence>
<comment type="caution">
    <text evidence="2">The sequence shown here is derived from an EMBL/GenBank/DDBJ whole genome shotgun (WGS) entry which is preliminary data.</text>
</comment>
<feature type="transmembrane region" description="Helical" evidence="1">
    <location>
        <begin position="9"/>
        <end position="30"/>
    </location>
</feature>
<accession>A0ABW0BXI2</accession>